<protein>
    <submittedName>
        <fullName evidence="3">Unannotated protein</fullName>
    </submittedName>
</protein>
<name>A0A6J7W9A1_9ZZZZ</name>
<evidence type="ECO:0000259" key="1">
    <source>
        <dbReference type="Pfam" id="PF13173"/>
    </source>
</evidence>
<dbReference type="Pfam" id="PF13173">
    <property type="entry name" value="AAA_14"/>
    <property type="match status" value="1"/>
</dbReference>
<dbReference type="SUPFAM" id="SSF52980">
    <property type="entry name" value="Restriction endonuclease-like"/>
    <property type="match status" value="1"/>
</dbReference>
<dbReference type="PANTHER" id="PTHR43566">
    <property type="entry name" value="CONSERVED PROTEIN"/>
    <property type="match status" value="1"/>
</dbReference>
<feature type="domain" description="DUF4143" evidence="2">
    <location>
        <begin position="130"/>
        <end position="289"/>
    </location>
</feature>
<dbReference type="EMBL" id="CAFBRZ010000121">
    <property type="protein sequence ID" value="CAB5162264.1"/>
    <property type="molecule type" value="Genomic_DNA"/>
</dbReference>
<proteinExistence type="predicted"/>
<dbReference type="PANTHER" id="PTHR43566:SF2">
    <property type="entry name" value="DUF4143 DOMAIN-CONTAINING PROTEIN"/>
    <property type="match status" value="1"/>
</dbReference>
<dbReference type="Pfam" id="PF13635">
    <property type="entry name" value="DUF4143"/>
    <property type="match status" value="1"/>
</dbReference>
<dbReference type="InterPro" id="IPR041682">
    <property type="entry name" value="AAA_14"/>
</dbReference>
<organism evidence="3">
    <name type="scientific">freshwater metagenome</name>
    <dbReference type="NCBI Taxonomy" id="449393"/>
    <lineage>
        <taxon>unclassified sequences</taxon>
        <taxon>metagenomes</taxon>
        <taxon>ecological metagenomes</taxon>
    </lineage>
</organism>
<accession>A0A6J7W9A1</accession>
<dbReference type="InterPro" id="IPR011335">
    <property type="entry name" value="Restrct_endonuc-II-like"/>
</dbReference>
<sequence length="338" mass="38358">MEDLDEREFADQDPRGFLARFPDGAILDEAQRCPNLFSYLQTRVDAEKRMGLFVLTGSQQFGLMSNITQTLAGRVGLIQLLPFSLQELQATNTPILSLDDVLWRGMYPPIYDRNLAPEKWFANYVMTYIERDVRQVVEVQNLSLFQRFIKMCAARVGQLINMSSLAIDCGVSHNTIRSWLSVLEAGYVVFLLQPHHQNFGKRLVKTPKLYFYDTGLAAFLLGIRDAEQLAIHSARGSLFENLVVSELLKQRYNQGLASNLYFWRNNTGDEVDVVIEQGEQLMPMEIKSGQTVNADFLTGINKWMKIAGDAALTPQLVYGGNENMSRNGVEVRSWKQIS</sequence>
<dbReference type="AlphaFoldDB" id="A0A6J7W9A1"/>
<evidence type="ECO:0000259" key="2">
    <source>
        <dbReference type="Pfam" id="PF13635"/>
    </source>
</evidence>
<reference evidence="3" key="1">
    <citation type="submission" date="2020-05" db="EMBL/GenBank/DDBJ databases">
        <authorList>
            <person name="Chiriac C."/>
            <person name="Salcher M."/>
            <person name="Ghai R."/>
            <person name="Kavagutti S V."/>
        </authorList>
    </citation>
    <scope>NUCLEOTIDE SEQUENCE</scope>
</reference>
<gene>
    <name evidence="3" type="ORF">UFOPK4444_01373</name>
</gene>
<dbReference type="InterPro" id="IPR025420">
    <property type="entry name" value="DUF4143"/>
</dbReference>
<feature type="domain" description="AAA" evidence="1">
    <location>
        <begin position="2"/>
        <end position="88"/>
    </location>
</feature>
<evidence type="ECO:0000313" key="3">
    <source>
        <dbReference type="EMBL" id="CAB5162264.1"/>
    </source>
</evidence>